<name>A0A328DSD0_9ASTE</name>
<sequence>MPQQVSRPGIEARQGARREGGLKLAPFLRNLPAQFSTVQLIRRLQIKSSSITRIFIFATSIPASWITFRGLFSQFHAIGMRVFVGKCGSHESSRTS</sequence>
<protein>
    <submittedName>
        <fullName evidence="1">Uncharacterized protein</fullName>
    </submittedName>
</protein>
<dbReference type="EMBL" id="NQVE01000098">
    <property type="protein sequence ID" value="RAL48316.1"/>
    <property type="molecule type" value="Genomic_DNA"/>
</dbReference>
<keyword evidence="2" id="KW-1185">Reference proteome</keyword>
<comment type="caution">
    <text evidence="1">The sequence shown here is derived from an EMBL/GenBank/DDBJ whole genome shotgun (WGS) entry which is preliminary data.</text>
</comment>
<organism evidence="1 2">
    <name type="scientific">Cuscuta australis</name>
    <dbReference type="NCBI Taxonomy" id="267555"/>
    <lineage>
        <taxon>Eukaryota</taxon>
        <taxon>Viridiplantae</taxon>
        <taxon>Streptophyta</taxon>
        <taxon>Embryophyta</taxon>
        <taxon>Tracheophyta</taxon>
        <taxon>Spermatophyta</taxon>
        <taxon>Magnoliopsida</taxon>
        <taxon>eudicotyledons</taxon>
        <taxon>Gunneridae</taxon>
        <taxon>Pentapetalae</taxon>
        <taxon>asterids</taxon>
        <taxon>lamiids</taxon>
        <taxon>Solanales</taxon>
        <taxon>Convolvulaceae</taxon>
        <taxon>Cuscuteae</taxon>
        <taxon>Cuscuta</taxon>
        <taxon>Cuscuta subgen. Grammica</taxon>
        <taxon>Cuscuta sect. Cleistogrammica</taxon>
    </lineage>
</organism>
<evidence type="ECO:0000313" key="1">
    <source>
        <dbReference type="EMBL" id="RAL48316.1"/>
    </source>
</evidence>
<dbReference type="AlphaFoldDB" id="A0A328DSD0"/>
<gene>
    <name evidence="1" type="ORF">DM860_005740</name>
</gene>
<dbReference type="Proteomes" id="UP000249390">
    <property type="component" value="Unassembled WGS sequence"/>
</dbReference>
<accession>A0A328DSD0</accession>
<reference evidence="1 2" key="1">
    <citation type="submission" date="2018-06" db="EMBL/GenBank/DDBJ databases">
        <title>The Genome of Cuscuta australis (Dodder) Provides Insight into the Evolution of Plant Parasitism.</title>
        <authorList>
            <person name="Liu H."/>
        </authorList>
    </citation>
    <scope>NUCLEOTIDE SEQUENCE [LARGE SCALE GENOMIC DNA]</scope>
    <source>
        <strain evidence="2">cv. Yunnan</strain>
        <tissue evidence="1">Vines</tissue>
    </source>
</reference>
<proteinExistence type="predicted"/>
<evidence type="ECO:0000313" key="2">
    <source>
        <dbReference type="Proteomes" id="UP000249390"/>
    </source>
</evidence>